<accession>A0A260U894</accession>
<keyword evidence="3" id="KW-1185">Reference proteome</keyword>
<protein>
    <recommendedName>
        <fullName evidence="4">Protein activator</fullName>
    </recommendedName>
</protein>
<keyword evidence="1" id="KW-0732">Signal</keyword>
<evidence type="ECO:0008006" key="4">
    <source>
        <dbReference type="Google" id="ProtNLM"/>
    </source>
</evidence>
<dbReference type="GeneID" id="93552331"/>
<proteinExistence type="predicted"/>
<evidence type="ECO:0000256" key="1">
    <source>
        <dbReference type="SAM" id="SignalP"/>
    </source>
</evidence>
<dbReference type="NCBIfam" id="NF041562">
    <property type="entry name" value="PraB"/>
    <property type="match status" value="1"/>
</dbReference>
<dbReference type="NCBIfam" id="NF041561">
    <property type="entry name" value="PraA"/>
    <property type="match status" value="1"/>
</dbReference>
<reference evidence="2 3" key="1">
    <citation type="journal article" date="2016" name="Genome Announc.">
        <title>Complete Genome and Plasmid Sequences for Rhodococcus fascians D188 and Draft Sequences for Rhodococcus Isolates PBTS 1 and PBTS 2.</title>
        <authorList>
            <person name="Stamler R.A."/>
            <person name="Vereecke D."/>
            <person name="Zhang Y."/>
            <person name="Schilkey F."/>
            <person name="Devitt N."/>
            <person name="Randall J.J."/>
        </authorList>
    </citation>
    <scope>NUCLEOTIDE SEQUENCE [LARGE SCALE GENOMIC DNA]</scope>
    <source>
        <strain evidence="2 3">PBTS2</strain>
    </source>
</reference>
<accession>A0A143QKD7</accession>
<dbReference type="EMBL" id="CP015220">
    <property type="protein sequence ID" value="AMY23510.1"/>
    <property type="molecule type" value="Genomic_DNA"/>
</dbReference>
<gene>
    <name evidence="2" type="ORF">A3Q41_02208</name>
</gene>
<dbReference type="KEGG" id="rhs:A3Q41_02208"/>
<dbReference type="AlphaFoldDB" id="A0A143QKD7"/>
<dbReference type="RefSeq" id="WP_032366927.1">
    <property type="nucleotide sequence ID" value="NZ_CAKKLU010000002.1"/>
</dbReference>
<evidence type="ECO:0000313" key="3">
    <source>
        <dbReference type="Proteomes" id="UP000076038"/>
    </source>
</evidence>
<name>A0A143QKD7_RHOFA</name>
<dbReference type="InterPro" id="IPR048133">
    <property type="entry name" value="PraA/PraB-like"/>
</dbReference>
<evidence type="ECO:0000313" key="2">
    <source>
        <dbReference type="EMBL" id="AMY23510.1"/>
    </source>
</evidence>
<organism evidence="2 3">
    <name type="scientific">Rhodococcoides fascians</name>
    <name type="common">Rhodococcus fascians</name>
    <dbReference type="NCBI Taxonomy" id="1828"/>
    <lineage>
        <taxon>Bacteria</taxon>
        <taxon>Bacillati</taxon>
        <taxon>Actinomycetota</taxon>
        <taxon>Actinomycetes</taxon>
        <taxon>Mycobacteriales</taxon>
        <taxon>Nocardiaceae</taxon>
        <taxon>Rhodococcoides</taxon>
    </lineage>
</organism>
<reference evidence="3" key="2">
    <citation type="submission" date="2016-04" db="EMBL/GenBank/DDBJ databases">
        <title>Complete Genome and Plasmid Sequences for Rhodococcus fascians D188 and Draft Sequences for Rhodococcus spp. Isolates PBTS 1 and PBTS 2.</title>
        <authorList>
            <person name="Stamer R."/>
            <person name="Vereecke D."/>
            <person name="Zhang Y."/>
            <person name="Schilkey F."/>
            <person name="Devitt N."/>
            <person name="Randall J."/>
        </authorList>
    </citation>
    <scope>NUCLEOTIDE SEQUENCE [LARGE SCALE GENOMIC DNA]</scope>
    <source>
        <strain evidence="3">PBTS2</strain>
    </source>
</reference>
<dbReference type="Proteomes" id="UP000076038">
    <property type="component" value="Chromosome"/>
</dbReference>
<feature type="chain" id="PRO_5044368643" description="Protein activator" evidence="1">
    <location>
        <begin position="34"/>
        <end position="169"/>
    </location>
</feature>
<sequence>MTLNLPSRTRTFTTVAAAVAIAGATLGAGSAAAATISPANTAFTAPGTIVVTTPASFGVPVSCSITLSGSTSADGSSASITDAKISGSNRLCGLPQLKNLPWTLTPTSSTTGEVSNVGFSLLGYNCGPATLAGSFDNMTNTLTSSNQPMSGNCTVNSLSVQPNPAFTLS</sequence>
<dbReference type="OrthoDB" id="4461327at2"/>
<dbReference type="PATRIC" id="fig|1653479.3.peg.2237"/>
<feature type="signal peptide" evidence="1">
    <location>
        <begin position="1"/>
        <end position="33"/>
    </location>
</feature>